<protein>
    <submittedName>
        <fullName evidence="2">Uncharacterized protein</fullName>
    </submittedName>
</protein>
<evidence type="ECO:0000313" key="3">
    <source>
        <dbReference type="Proteomes" id="UP001152888"/>
    </source>
</evidence>
<dbReference type="AlphaFoldDB" id="A0A9P0M5L5"/>
<evidence type="ECO:0000256" key="1">
    <source>
        <dbReference type="SAM" id="MobiDB-lite"/>
    </source>
</evidence>
<dbReference type="EMBL" id="CAKOFQ010007637">
    <property type="protein sequence ID" value="CAH2005406.1"/>
    <property type="molecule type" value="Genomic_DNA"/>
</dbReference>
<accession>A0A9P0M5L5</accession>
<dbReference type="OrthoDB" id="5956770at2759"/>
<reference evidence="2" key="1">
    <citation type="submission" date="2022-03" db="EMBL/GenBank/DDBJ databases">
        <authorList>
            <person name="Sayadi A."/>
        </authorList>
    </citation>
    <scope>NUCLEOTIDE SEQUENCE</scope>
</reference>
<gene>
    <name evidence="2" type="ORF">ACAOBT_LOCUS28521</name>
</gene>
<evidence type="ECO:0000313" key="2">
    <source>
        <dbReference type="EMBL" id="CAH2005406.1"/>
    </source>
</evidence>
<sequence>MSEDECTCVGCKKKLETIVRNDNADKVICFCGQKDKLGGVPIVITINKMNKKGDGGPKLETADAVTQVTPKVSEHKKKGKKKKRCTIL</sequence>
<dbReference type="Proteomes" id="UP001152888">
    <property type="component" value="Unassembled WGS sequence"/>
</dbReference>
<comment type="caution">
    <text evidence="2">The sequence shown here is derived from an EMBL/GenBank/DDBJ whole genome shotgun (WGS) entry which is preliminary data.</text>
</comment>
<proteinExistence type="predicted"/>
<feature type="compositionally biased region" description="Basic residues" evidence="1">
    <location>
        <begin position="74"/>
        <end position="88"/>
    </location>
</feature>
<name>A0A9P0M5L5_ACAOB</name>
<keyword evidence="3" id="KW-1185">Reference proteome</keyword>
<feature type="region of interest" description="Disordered" evidence="1">
    <location>
        <begin position="66"/>
        <end position="88"/>
    </location>
</feature>
<organism evidence="2 3">
    <name type="scientific">Acanthoscelides obtectus</name>
    <name type="common">Bean weevil</name>
    <name type="synonym">Bruchus obtectus</name>
    <dbReference type="NCBI Taxonomy" id="200917"/>
    <lineage>
        <taxon>Eukaryota</taxon>
        <taxon>Metazoa</taxon>
        <taxon>Ecdysozoa</taxon>
        <taxon>Arthropoda</taxon>
        <taxon>Hexapoda</taxon>
        <taxon>Insecta</taxon>
        <taxon>Pterygota</taxon>
        <taxon>Neoptera</taxon>
        <taxon>Endopterygota</taxon>
        <taxon>Coleoptera</taxon>
        <taxon>Polyphaga</taxon>
        <taxon>Cucujiformia</taxon>
        <taxon>Chrysomeloidea</taxon>
        <taxon>Chrysomelidae</taxon>
        <taxon>Bruchinae</taxon>
        <taxon>Bruchini</taxon>
        <taxon>Acanthoscelides</taxon>
    </lineage>
</organism>